<keyword evidence="3" id="KW-1185">Reference proteome</keyword>
<keyword evidence="1" id="KW-1133">Transmembrane helix</keyword>
<proteinExistence type="predicted"/>
<gene>
    <name evidence="2" type="ORF">ACFO6V_00215</name>
</gene>
<evidence type="ECO:0000313" key="2">
    <source>
        <dbReference type="EMBL" id="MFC4626633.1"/>
    </source>
</evidence>
<sequence length="216" mass="23548">MSSWNDRRLARRVKPGDGRPLRPFRWWHLLTRSVLSISLPSAGRVVVHSVEVMHGGDLNTGEVMARLYRDGRLDAESRVPARFPVEGGVIEVRTSEAGMRRCAFVADDGSEHQLVPDPASAEGRRIRFAREHPGASRLIGAVSILVLLIGVGVNLLQVAEPISQIPPIADTIGTFESPVNLPLWLNISLGVAAAVGATERALRMRYHWLLDSGAGT</sequence>
<dbReference type="EMBL" id="JBHSFI010000001">
    <property type="protein sequence ID" value="MFC4626633.1"/>
    <property type="molecule type" value="Genomic_DNA"/>
</dbReference>
<evidence type="ECO:0000313" key="3">
    <source>
        <dbReference type="Proteomes" id="UP001596011"/>
    </source>
</evidence>
<feature type="transmembrane region" description="Helical" evidence="1">
    <location>
        <begin position="134"/>
        <end position="159"/>
    </location>
</feature>
<name>A0ABV9H8N4_9MICO</name>
<dbReference type="Proteomes" id="UP001596011">
    <property type="component" value="Unassembled WGS sequence"/>
</dbReference>
<dbReference type="RefSeq" id="WP_377130931.1">
    <property type="nucleotide sequence ID" value="NZ_JBHSFI010000001.1"/>
</dbReference>
<feature type="transmembrane region" description="Helical" evidence="1">
    <location>
        <begin position="179"/>
        <end position="197"/>
    </location>
</feature>
<reference evidence="3" key="1">
    <citation type="journal article" date="2019" name="Int. J. Syst. Evol. Microbiol.">
        <title>The Global Catalogue of Microorganisms (GCM) 10K type strain sequencing project: providing services to taxonomists for standard genome sequencing and annotation.</title>
        <authorList>
            <consortium name="The Broad Institute Genomics Platform"/>
            <consortium name="The Broad Institute Genome Sequencing Center for Infectious Disease"/>
            <person name="Wu L."/>
            <person name="Ma J."/>
        </authorList>
    </citation>
    <scope>NUCLEOTIDE SEQUENCE [LARGE SCALE GENOMIC DNA]</scope>
    <source>
        <strain evidence="3">CCUG 42722</strain>
    </source>
</reference>
<comment type="caution">
    <text evidence="2">The sequence shown here is derived from an EMBL/GenBank/DDBJ whole genome shotgun (WGS) entry which is preliminary data.</text>
</comment>
<protein>
    <submittedName>
        <fullName evidence="2">Uncharacterized protein</fullName>
    </submittedName>
</protein>
<evidence type="ECO:0000256" key="1">
    <source>
        <dbReference type="SAM" id="Phobius"/>
    </source>
</evidence>
<accession>A0ABV9H8N4</accession>
<keyword evidence="1" id="KW-0472">Membrane</keyword>
<keyword evidence="1" id="KW-0812">Transmembrane</keyword>
<organism evidence="2 3">
    <name type="scientific">Promicromonospora alba</name>
    <dbReference type="NCBI Taxonomy" id="1616110"/>
    <lineage>
        <taxon>Bacteria</taxon>
        <taxon>Bacillati</taxon>
        <taxon>Actinomycetota</taxon>
        <taxon>Actinomycetes</taxon>
        <taxon>Micrococcales</taxon>
        <taxon>Promicromonosporaceae</taxon>
        <taxon>Promicromonospora</taxon>
    </lineage>
</organism>